<keyword evidence="1" id="KW-0472">Membrane</keyword>
<protein>
    <submittedName>
        <fullName evidence="2">Uncharacterized protein</fullName>
    </submittedName>
</protein>
<proteinExistence type="predicted"/>
<keyword evidence="1" id="KW-0812">Transmembrane</keyword>
<feature type="transmembrane region" description="Helical" evidence="1">
    <location>
        <begin position="99"/>
        <end position="122"/>
    </location>
</feature>
<organism evidence="2 3">
    <name type="scientific">Cuscuta europaea</name>
    <name type="common">European dodder</name>
    <dbReference type="NCBI Taxonomy" id="41803"/>
    <lineage>
        <taxon>Eukaryota</taxon>
        <taxon>Viridiplantae</taxon>
        <taxon>Streptophyta</taxon>
        <taxon>Embryophyta</taxon>
        <taxon>Tracheophyta</taxon>
        <taxon>Spermatophyta</taxon>
        <taxon>Magnoliopsida</taxon>
        <taxon>eudicotyledons</taxon>
        <taxon>Gunneridae</taxon>
        <taxon>Pentapetalae</taxon>
        <taxon>asterids</taxon>
        <taxon>lamiids</taxon>
        <taxon>Solanales</taxon>
        <taxon>Convolvulaceae</taxon>
        <taxon>Cuscuteae</taxon>
        <taxon>Cuscuta</taxon>
        <taxon>Cuscuta subgen. Cuscuta</taxon>
    </lineage>
</organism>
<dbReference type="AlphaFoldDB" id="A0A9P1E439"/>
<sequence>MIVFDRSSRLGTRDAALWWPGSTSAGVSGRRSSVDKEKVDKLLRSMGSIQQQVMTKEDIVIQSKSMTIEADERRARSPLESPPWSASKFSVWKKMCERWFNLVLFCSCFYLELHVVLNIFLFPSREFLDFKSGDEKSVLLVIGSIKPITGSTNIIVSTEVIYSRSGSRADR</sequence>
<evidence type="ECO:0000313" key="3">
    <source>
        <dbReference type="Proteomes" id="UP001152484"/>
    </source>
</evidence>
<evidence type="ECO:0000256" key="1">
    <source>
        <dbReference type="SAM" id="Phobius"/>
    </source>
</evidence>
<keyword evidence="3" id="KW-1185">Reference proteome</keyword>
<dbReference type="EMBL" id="CAMAPE010000010">
    <property type="protein sequence ID" value="CAH9077569.1"/>
    <property type="molecule type" value="Genomic_DNA"/>
</dbReference>
<comment type="caution">
    <text evidence="2">The sequence shown here is derived from an EMBL/GenBank/DDBJ whole genome shotgun (WGS) entry which is preliminary data.</text>
</comment>
<keyword evidence="1" id="KW-1133">Transmembrane helix</keyword>
<reference evidence="2" key="1">
    <citation type="submission" date="2022-07" db="EMBL/GenBank/DDBJ databases">
        <authorList>
            <person name="Macas J."/>
            <person name="Novak P."/>
            <person name="Neumann P."/>
        </authorList>
    </citation>
    <scope>NUCLEOTIDE SEQUENCE</scope>
</reference>
<gene>
    <name evidence="2" type="ORF">CEURO_LOCUS6364</name>
</gene>
<name>A0A9P1E439_CUSEU</name>
<dbReference type="OrthoDB" id="10407184at2759"/>
<dbReference type="Proteomes" id="UP001152484">
    <property type="component" value="Unassembled WGS sequence"/>
</dbReference>
<accession>A0A9P1E439</accession>
<evidence type="ECO:0000313" key="2">
    <source>
        <dbReference type="EMBL" id="CAH9077569.1"/>
    </source>
</evidence>
<feature type="non-terminal residue" evidence="2">
    <location>
        <position position="171"/>
    </location>
</feature>